<organism evidence="2 3">
    <name type="scientific">Lactuca saligna</name>
    <name type="common">Willowleaf lettuce</name>
    <dbReference type="NCBI Taxonomy" id="75948"/>
    <lineage>
        <taxon>Eukaryota</taxon>
        <taxon>Viridiplantae</taxon>
        <taxon>Streptophyta</taxon>
        <taxon>Embryophyta</taxon>
        <taxon>Tracheophyta</taxon>
        <taxon>Spermatophyta</taxon>
        <taxon>Magnoliopsida</taxon>
        <taxon>eudicotyledons</taxon>
        <taxon>Gunneridae</taxon>
        <taxon>Pentapetalae</taxon>
        <taxon>asterids</taxon>
        <taxon>campanulids</taxon>
        <taxon>Asterales</taxon>
        <taxon>Asteraceae</taxon>
        <taxon>Cichorioideae</taxon>
        <taxon>Cichorieae</taxon>
        <taxon>Lactucinae</taxon>
        <taxon>Lactuca</taxon>
    </lineage>
</organism>
<keyword evidence="3" id="KW-1185">Reference proteome</keyword>
<dbReference type="Proteomes" id="UP001177003">
    <property type="component" value="Chromosome 6"/>
</dbReference>
<feature type="signal peptide" evidence="1">
    <location>
        <begin position="1"/>
        <end position="24"/>
    </location>
</feature>
<reference evidence="2" key="1">
    <citation type="submission" date="2023-04" db="EMBL/GenBank/DDBJ databases">
        <authorList>
            <person name="Vijverberg K."/>
            <person name="Xiong W."/>
            <person name="Schranz E."/>
        </authorList>
    </citation>
    <scope>NUCLEOTIDE SEQUENCE</scope>
</reference>
<protein>
    <submittedName>
        <fullName evidence="2">Uncharacterized protein</fullName>
    </submittedName>
</protein>
<dbReference type="GO" id="GO:0006397">
    <property type="term" value="P:mRNA processing"/>
    <property type="evidence" value="ECO:0007669"/>
    <property type="project" value="InterPro"/>
</dbReference>
<dbReference type="PANTHER" id="PTHR46837">
    <property type="entry name" value="PROTEIN MLN51 HOMOLOG"/>
    <property type="match status" value="1"/>
</dbReference>
<evidence type="ECO:0000313" key="2">
    <source>
        <dbReference type="EMBL" id="CAI9288846.1"/>
    </source>
</evidence>
<evidence type="ECO:0000313" key="3">
    <source>
        <dbReference type="Proteomes" id="UP001177003"/>
    </source>
</evidence>
<dbReference type="InterPro" id="IPR044796">
    <property type="entry name" value="MLN51_plant"/>
</dbReference>
<proteinExistence type="predicted"/>
<dbReference type="PANTHER" id="PTHR46837:SF5">
    <property type="entry name" value="PROTEIN MLN51 HOMOLOG"/>
    <property type="match status" value="1"/>
</dbReference>
<dbReference type="AlphaFoldDB" id="A0AA35ZAA3"/>
<dbReference type="EMBL" id="OX465082">
    <property type="protein sequence ID" value="CAI9288846.1"/>
    <property type="molecule type" value="Genomic_DNA"/>
</dbReference>
<keyword evidence="1" id="KW-0732">Signal</keyword>
<accession>A0AA35ZAA3</accession>
<dbReference type="GO" id="GO:0003729">
    <property type="term" value="F:mRNA binding"/>
    <property type="evidence" value="ECO:0007669"/>
    <property type="project" value="InterPro"/>
</dbReference>
<dbReference type="GO" id="GO:0035145">
    <property type="term" value="C:exon-exon junction complex"/>
    <property type="evidence" value="ECO:0007669"/>
    <property type="project" value="InterPro"/>
</dbReference>
<gene>
    <name evidence="2" type="ORF">LSALG_LOCUS28118</name>
</gene>
<name>A0AA35ZAA3_LACSI</name>
<sequence>MCSTDVTVVLVSWDFLWIIFNISACYPPLDEACIWRQTRGTATETLGAENKAKSTEKVQLQFTNLPFRFLKYFINPILSYLSYRVCMFWDPCDQNFRGAPTILPVVQFAGQHPGGLGVLVVGMAFPGYVT</sequence>
<feature type="chain" id="PRO_5041319986" evidence="1">
    <location>
        <begin position="25"/>
        <end position="130"/>
    </location>
</feature>
<evidence type="ECO:0000256" key="1">
    <source>
        <dbReference type="SAM" id="SignalP"/>
    </source>
</evidence>